<accession>Q24HT0</accession>
<dbReference type="EMBL" id="GG662232">
    <property type="protein sequence ID" value="EAS07357.2"/>
    <property type="molecule type" value="Genomic_DNA"/>
</dbReference>
<proteinExistence type="predicted"/>
<sequence>IYKYQTFKIKQQNQTIIKKQKIKIPKKMKSLVLLFALVLVANCQTVYQCPKDGRVFKCSSEPKEVCGIKTVHGEQVKETFVNSCQACSLGKVDFTVDGKCEKYIAEAEFCPPSYKEVDACTEQFQPQCAWFNQSVKCLVYPCAIEVQNRCYGCIIKNVLFTTEGDCPKSV</sequence>
<reference evidence="2" key="1">
    <citation type="journal article" date="2006" name="PLoS Biol.">
        <title>Macronuclear genome sequence of the ciliate Tetrahymena thermophila, a model eukaryote.</title>
        <authorList>
            <person name="Eisen J.A."/>
            <person name="Coyne R.S."/>
            <person name="Wu M."/>
            <person name="Wu D."/>
            <person name="Thiagarajan M."/>
            <person name="Wortman J.R."/>
            <person name="Badger J.H."/>
            <person name="Ren Q."/>
            <person name="Amedeo P."/>
            <person name="Jones K.M."/>
            <person name="Tallon L.J."/>
            <person name="Delcher A.L."/>
            <person name="Salzberg S.L."/>
            <person name="Silva J.C."/>
            <person name="Haas B.J."/>
            <person name="Majoros W.H."/>
            <person name="Farzad M."/>
            <person name="Carlton J.M."/>
            <person name="Smith R.K. Jr."/>
            <person name="Garg J."/>
            <person name="Pearlman R.E."/>
            <person name="Karrer K.M."/>
            <person name="Sun L."/>
            <person name="Manning G."/>
            <person name="Elde N.C."/>
            <person name="Turkewitz A.P."/>
            <person name="Asai D.J."/>
            <person name="Wilkes D.E."/>
            <person name="Wang Y."/>
            <person name="Cai H."/>
            <person name="Collins K."/>
            <person name="Stewart B.A."/>
            <person name="Lee S.R."/>
            <person name="Wilamowska K."/>
            <person name="Weinberg Z."/>
            <person name="Ruzzo W.L."/>
            <person name="Wloga D."/>
            <person name="Gaertig J."/>
            <person name="Frankel J."/>
            <person name="Tsao C.-C."/>
            <person name="Gorovsky M.A."/>
            <person name="Keeling P.J."/>
            <person name="Waller R.F."/>
            <person name="Patron N.J."/>
            <person name="Cherry J.M."/>
            <person name="Stover N.A."/>
            <person name="Krieger C.J."/>
            <person name="del Toro C."/>
            <person name="Ryder H.F."/>
            <person name="Williamson S.C."/>
            <person name="Barbeau R.A."/>
            <person name="Hamilton E.P."/>
            <person name="Orias E."/>
        </authorList>
    </citation>
    <scope>NUCLEOTIDE SEQUENCE [LARGE SCALE GENOMIC DNA]</scope>
    <source>
        <strain evidence="2">SB210</strain>
    </source>
</reference>
<dbReference type="RefSeq" id="XP_001027599.2">
    <property type="nucleotide sequence ID" value="XM_001027599.2"/>
</dbReference>
<name>Q24HT0_TETTS</name>
<dbReference type="HOGENOM" id="CLU_135923_0_0_1"/>
<organism evidence="1 2">
    <name type="scientific">Tetrahymena thermophila (strain SB210)</name>
    <dbReference type="NCBI Taxonomy" id="312017"/>
    <lineage>
        <taxon>Eukaryota</taxon>
        <taxon>Sar</taxon>
        <taxon>Alveolata</taxon>
        <taxon>Ciliophora</taxon>
        <taxon>Intramacronucleata</taxon>
        <taxon>Oligohymenophorea</taxon>
        <taxon>Hymenostomatida</taxon>
        <taxon>Tetrahymenina</taxon>
        <taxon>Tetrahymenidae</taxon>
        <taxon>Tetrahymena</taxon>
    </lineage>
</organism>
<gene>
    <name evidence="1" type="ORF">TTHERM_01134010</name>
</gene>
<feature type="non-terminal residue" evidence="1">
    <location>
        <position position="1"/>
    </location>
</feature>
<dbReference type="KEGG" id="tet:TTHERM_01134010"/>
<dbReference type="Proteomes" id="UP000009168">
    <property type="component" value="Unassembled WGS sequence"/>
</dbReference>
<dbReference type="AlphaFoldDB" id="Q24HT0"/>
<evidence type="ECO:0000313" key="1">
    <source>
        <dbReference type="EMBL" id="EAS07357.2"/>
    </source>
</evidence>
<dbReference type="InParanoid" id="Q24HT0"/>
<protein>
    <submittedName>
        <fullName evidence="1">Kazal-type proteinase inhibitor 1</fullName>
    </submittedName>
</protein>
<dbReference type="GeneID" id="7824912"/>
<keyword evidence="2" id="KW-1185">Reference proteome</keyword>
<evidence type="ECO:0000313" key="2">
    <source>
        <dbReference type="Proteomes" id="UP000009168"/>
    </source>
</evidence>